<gene>
    <name evidence="3" type="ORF">QVD17_29374</name>
</gene>
<keyword evidence="2" id="KW-0472">Membrane</keyword>
<dbReference type="PANTHER" id="PTHR46741:SF4">
    <property type="entry name" value="FINGER FYVE DOMAIN PROTEIN, PUTATIVE (DUF1666)-RELATED"/>
    <property type="match status" value="1"/>
</dbReference>
<evidence type="ECO:0000256" key="2">
    <source>
        <dbReference type="SAM" id="Phobius"/>
    </source>
</evidence>
<keyword evidence="4" id="KW-1185">Reference proteome</keyword>
<comment type="caution">
    <text evidence="3">The sequence shown here is derived from an EMBL/GenBank/DDBJ whole genome shotgun (WGS) entry which is preliminary data.</text>
</comment>
<reference evidence="3" key="1">
    <citation type="journal article" date="2023" name="bioRxiv">
        <title>Improved chromosome-level genome assembly for marigold (Tagetes erecta).</title>
        <authorList>
            <person name="Jiang F."/>
            <person name="Yuan L."/>
            <person name="Wang S."/>
            <person name="Wang H."/>
            <person name="Xu D."/>
            <person name="Wang A."/>
            <person name="Fan W."/>
        </authorList>
    </citation>
    <scope>NUCLEOTIDE SEQUENCE</scope>
    <source>
        <strain evidence="3">WSJ</strain>
        <tissue evidence="3">Leaf</tissue>
    </source>
</reference>
<evidence type="ECO:0008006" key="5">
    <source>
        <dbReference type="Google" id="ProtNLM"/>
    </source>
</evidence>
<dbReference type="Pfam" id="PF07891">
    <property type="entry name" value="DUF1666"/>
    <property type="match status" value="1"/>
</dbReference>
<feature type="region of interest" description="Disordered" evidence="1">
    <location>
        <begin position="281"/>
        <end position="317"/>
    </location>
</feature>
<feature type="compositionally biased region" description="Acidic residues" evidence="1">
    <location>
        <begin position="347"/>
        <end position="357"/>
    </location>
</feature>
<evidence type="ECO:0000256" key="1">
    <source>
        <dbReference type="SAM" id="MobiDB-lite"/>
    </source>
</evidence>
<organism evidence="3 4">
    <name type="scientific">Tagetes erecta</name>
    <name type="common">African marigold</name>
    <dbReference type="NCBI Taxonomy" id="13708"/>
    <lineage>
        <taxon>Eukaryota</taxon>
        <taxon>Viridiplantae</taxon>
        <taxon>Streptophyta</taxon>
        <taxon>Embryophyta</taxon>
        <taxon>Tracheophyta</taxon>
        <taxon>Spermatophyta</taxon>
        <taxon>Magnoliopsida</taxon>
        <taxon>eudicotyledons</taxon>
        <taxon>Gunneridae</taxon>
        <taxon>Pentapetalae</taxon>
        <taxon>asterids</taxon>
        <taxon>campanulids</taxon>
        <taxon>Asterales</taxon>
        <taxon>Asteraceae</taxon>
        <taxon>Asteroideae</taxon>
        <taxon>Heliantheae alliance</taxon>
        <taxon>Tageteae</taxon>
        <taxon>Tagetes</taxon>
    </lineage>
</organism>
<keyword evidence="2" id="KW-0812">Transmembrane</keyword>
<accession>A0AAD8KBP2</accession>
<evidence type="ECO:0000313" key="4">
    <source>
        <dbReference type="Proteomes" id="UP001229421"/>
    </source>
</evidence>
<name>A0AAD8KBP2_TARER</name>
<protein>
    <recommendedName>
        <fullName evidence="5">Ribosomal protein L34Ae</fullName>
    </recommendedName>
</protein>
<dbReference type="InterPro" id="IPR012870">
    <property type="entry name" value="DUF1666"/>
</dbReference>
<feature type="transmembrane region" description="Helical" evidence="2">
    <location>
        <begin position="28"/>
        <end position="48"/>
    </location>
</feature>
<feature type="compositionally biased region" description="Acidic residues" evidence="1">
    <location>
        <begin position="377"/>
        <end position="399"/>
    </location>
</feature>
<keyword evidence="2" id="KW-1133">Transmembrane helix</keyword>
<dbReference type="EMBL" id="JAUHHV010000007">
    <property type="protein sequence ID" value="KAK1419930.1"/>
    <property type="molecule type" value="Genomic_DNA"/>
</dbReference>
<dbReference type="PANTHER" id="PTHR46741">
    <property type="entry name" value="OS09G0413600 PROTEIN"/>
    <property type="match status" value="1"/>
</dbReference>
<evidence type="ECO:0000313" key="3">
    <source>
        <dbReference type="EMBL" id="KAK1419930.1"/>
    </source>
</evidence>
<dbReference type="AlphaFoldDB" id="A0AAD8KBP2"/>
<sequence length="784" mass="91651">MAIYNLITLKSHFNSIHKSFPDDLLQRIMMKVCSFITFVCVLLCGFVFSSFRHLIKHLVGSWKGDDHVHVVFHEEKDRIVESFIDSNHSIFHDGEEKPEFAFEFRFQMKEEELVEKTEETKEVIMDDELKNMTTTSKYQFMSVKDFGGFVAESKSVNFTVHELFVEPPSIGDELDLGAFEALEVEQKSKNKDELKELDEKVDDFIESEILEKIDLSSADSIIFEEECKEAVKNASSFDEMEDLQAKSELNLGENEVLKTEEVNWLEDFIMRNDSYCYGFNSSNESESESEFLDHRHPGSDDSDDESVSLSPQELDSVIEQEPESFSQFVQEKNDNDFIKHEKLENNDEHDEDDENEPDSCSPNTTERETELIKRDEFEEENDANSWEFDSDDSDDDDDDDILLEHEHLIGQMKMELKSSRTGGLPTILEEVETPPRMKEDYKPLQIKEKMEHRDQMAEIHKFYKSYTEKMRKLDVLNYQTLQAINFLRMKHPEQLNTGENASLSAIKSVLFPSLWPCKLRRIYADPTLKSITELHKDLEIVYVGQACLSWEILHWQYKKAKELQLYDPQGFRSYNHVAIEFQQFHVLLKRFSEDELFQGPRVQNYTKQRCTLRGLLQVPAVRDDSLKEKKAMKKEEGDAVSISAMTKIIKESMAVFWEFLHTDKDTTNLFLTIILQGSKANLQDPADSDLFMQLKTTHQKKEKRLKDLLRTGNCIVKKFQKQQETILDQHMFVSQVELKLISRVLNLPRLTRDQLLWCHSKLNNIIFIDRKVQVEDSLFLIFPC</sequence>
<proteinExistence type="predicted"/>
<feature type="compositionally biased region" description="Basic and acidic residues" evidence="1">
    <location>
        <begin position="365"/>
        <end position="376"/>
    </location>
</feature>
<feature type="region of interest" description="Disordered" evidence="1">
    <location>
        <begin position="344"/>
        <end position="399"/>
    </location>
</feature>
<dbReference type="Proteomes" id="UP001229421">
    <property type="component" value="Unassembled WGS sequence"/>
</dbReference>